<reference evidence="2" key="1">
    <citation type="submission" date="2023-03" db="EMBL/GenBank/DDBJ databases">
        <title>Chromosome-scale reference genome and RAD-based genetic map of yellow starthistle (Centaurea solstitialis) reveal putative structural variation and QTLs associated with invader traits.</title>
        <authorList>
            <person name="Reatini B."/>
            <person name="Cang F.A."/>
            <person name="Jiang Q."/>
            <person name="Mckibben M.T.W."/>
            <person name="Barker M.S."/>
            <person name="Rieseberg L.H."/>
            <person name="Dlugosch K.M."/>
        </authorList>
    </citation>
    <scope>NUCLEOTIDE SEQUENCE</scope>
    <source>
        <strain evidence="2">CAN-66</strain>
        <tissue evidence="2">Leaf</tissue>
    </source>
</reference>
<organism evidence="2 3">
    <name type="scientific">Centaurea solstitialis</name>
    <name type="common">yellow star-thistle</name>
    <dbReference type="NCBI Taxonomy" id="347529"/>
    <lineage>
        <taxon>Eukaryota</taxon>
        <taxon>Viridiplantae</taxon>
        <taxon>Streptophyta</taxon>
        <taxon>Embryophyta</taxon>
        <taxon>Tracheophyta</taxon>
        <taxon>Spermatophyta</taxon>
        <taxon>Magnoliopsida</taxon>
        <taxon>eudicotyledons</taxon>
        <taxon>Gunneridae</taxon>
        <taxon>Pentapetalae</taxon>
        <taxon>asterids</taxon>
        <taxon>campanulids</taxon>
        <taxon>Asterales</taxon>
        <taxon>Asteraceae</taxon>
        <taxon>Carduoideae</taxon>
        <taxon>Cardueae</taxon>
        <taxon>Centaureinae</taxon>
        <taxon>Centaurea</taxon>
    </lineage>
</organism>
<evidence type="ECO:0000313" key="2">
    <source>
        <dbReference type="EMBL" id="KAJ9560801.1"/>
    </source>
</evidence>
<proteinExistence type="predicted"/>
<keyword evidence="1" id="KW-0472">Membrane</keyword>
<keyword evidence="1" id="KW-1133">Transmembrane helix</keyword>
<dbReference type="AlphaFoldDB" id="A0AA38TSK6"/>
<sequence length="167" mass="19396">MKNHPSTCVLAQFYDHDVLLVLWIISLTRLSVLRSQTPAAVTVSIFGIEKVIYRLIPDILFNRSWRMFSCVLHIIITTIIHKMLLLFCFSILVAISTQSLNAFGNLIPMWPSTMRSKQPHVCKHHEEDVPEFTLHYQNKQVEIPNEASICETIKKATVEVKEYRIFR</sequence>
<keyword evidence="3" id="KW-1185">Reference proteome</keyword>
<gene>
    <name evidence="2" type="ORF">OSB04_005961</name>
</gene>
<keyword evidence="1" id="KW-0812">Transmembrane</keyword>
<feature type="transmembrane region" description="Helical" evidence="1">
    <location>
        <begin position="70"/>
        <end position="95"/>
    </location>
</feature>
<dbReference type="EMBL" id="JARYMX010000002">
    <property type="protein sequence ID" value="KAJ9560801.1"/>
    <property type="molecule type" value="Genomic_DNA"/>
</dbReference>
<accession>A0AA38TSK6</accession>
<evidence type="ECO:0000313" key="3">
    <source>
        <dbReference type="Proteomes" id="UP001172457"/>
    </source>
</evidence>
<protein>
    <submittedName>
        <fullName evidence="2">Uncharacterized protein</fullName>
    </submittedName>
</protein>
<name>A0AA38TSK6_9ASTR</name>
<comment type="caution">
    <text evidence="2">The sequence shown here is derived from an EMBL/GenBank/DDBJ whole genome shotgun (WGS) entry which is preliminary data.</text>
</comment>
<evidence type="ECO:0000256" key="1">
    <source>
        <dbReference type="SAM" id="Phobius"/>
    </source>
</evidence>
<dbReference type="Proteomes" id="UP001172457">
    <property type="component" value="Chromosome 2"/>
</dbReference>